<dbReference type="RefSeq" id="WP_208726717.1">
    <property type="nucleotide sequence ID" value="NZ_CP024638.1"/>
</dbReference>
<dbReference type="EMBL" id="JAUOOM010000011">
    <property type="protein sequence ID" value="MDO6407420.1"/>
    <property type="molecule type" value="Genomic_DNA"/>
</dbReference>
<proteinExistence type="predicted"/>
<dbReference type="Proteomes" id="UP001171299">
    <property type="component" value="Unassembled WGS sequence"/>
</dbReference>
<evidence type="ECO:0000313" key="4">
    <source>
        <dbReference type="Proteomes" id="UP001171299"/>
    </source>
</evidence>
<dbReference type="KEGG" id="ppho:CTZ24_24000"/>
<dbReference type="AlphaFoldDB" id="A0AAP9HA79"/>
<keyword evidence="2" id="KW-0614">Plasmid</keyword>
<reference evidence="2" key="2">
    <citation type="journal article" date="2020" name="Environ. Microbiol.">
        <title>The extreme plant-growth-promoting properties of Pantoea phytobeneficialis MSR2 revealed by functional and genomic analysis.</title>
        <authorList>
            <person name="Nascimento F.X."/>
            <person name="Hernandez A.G."/>
            <person name="Glick B.R."/>
            <person name="Rossi M.J."/>
        </authorList>
    </citation>
    <scope>NUCLEOTIDE SEQUENCE</scope>
    <source>
        <strain evidence="2">MSR2</strain>
    </source>
</reference>
<gene>
    <name evidence="2" type="ORF">CTZ24_24000</name>
    <name evidence="1" type="ORF">Q3404_12610</name>
</gene>
<name>A0AAP9HA79_9GAMM</name>
<geneLocation type="plasmid" evidence="3">
    <name>pmsr2b</name>
</geneLocation>
<organism evidence="2 3">
    <name type="scientific">Pantoea phytobeneficialis</name>
    <dbReference type="NCBI Taxonomy" id="2052056"/>
    <lineage>
        <taxon>Bacteria</taxon>
        <taxon>Pseudomonadati</taxon>
        <taxon>Pseudomonadota</taxon>
        <taxon>Gammaproteobacteria</taxon>
        <taxon>Enterobacterales</taxon>
        <taxon>Erwiniaceae</taxon>
        <taxon>Pantoea</taxon>
    </lineage>
</organism>
<accession>A0AAP9HA79</accession>
<evidence type="ECO:0000313" key="1">
    <source>
        <dbReference type="EMBL" id="MDO6407420.1"/>
    </source>
</evidence>
<reference evidence="1" key="3">
    <citation type="submission" date="2023-07" db="EMBL/GenBank/DDBJ databases">
        <title>The extreme plant-growth-promoting properties of Pantoea phytobeneficialis PF55 revealed by functional and genomic analysis.</title>
        <authorList>
            <person name="Nascimento F.X."/>
            <person name="Marcio R.J."/>
        </authorList>
    </citation>
    <scope>NUCLEOTIDE SEQUENCE</scope>
    <source>
        <strain evidence="1">PF55</strain>
    </source>
</reference>
<geneLocation type="plasmid" evidence="2">
    <name>pMSR2B</name>
</geneLocation>
<dbReference type="EMBL" id="CP024638">
    <property type="protein sequence ID" value="QGR09533.1"/>
    <property type="molecule type" value="Genomic_DNA"/>
</dbReference>
<keyword evidence="4" id="KW-1185">Reference proteome</keyword>
<dbReference type="Proteomes" id="UP000424872">
    <property type="component" value="Plasmid pMSR2B"/>
</dbReference>
<reference evidence="3" key="1">
    <citation type="submission" date="2017-11" db="EMBL/GenBank/DDBJ databases">
        <title>Genome sequence of Pantoea sp. MSR2.</title>
        <authorList>
            <person name="Nascimento F.X."/>
        </authorList>
    </citation>
    <scope>NUCLEOTIDE SEQUENCE [LARGE SCALE GENOMIC DNA]</scope>
    <source>
        <strain evidence="3">MSR2</strain>
        <plasmid evidence="3">pmsr2b</plasmid>
    </source>
</reference>
<protein>
    <submittedName>
        <fullName evidence="2">Uncharacterized protein</fullName>
    </submittedName>
</protein>
<evidence type="ECO:0000313" key="2">
    <source>
        <dbReference type="EMBL" id="QGR09533.1"/>
    </source>
</evidence>
<evidence type="ECO:0000313" key="3">
    <source>
        <dbReference type="Proteomes" id="UP000424872"/>
    </source>
</evidence>
<sequence>MAKLINVVNMKVSKIWRDNANGTENDSIGKAIQGLHSYILRAMVNALQTTQSEKLERIIKFAIKFPAPDFIQFLNHGLSNESVISKSLNDYWIDMGVEYPKNKYITFGDFKSALDRGELLTFRLARVKVYLGDSANATEVSKYQKYNRVINEPYQDYHELDINLERTKPVSARDVARSKYEILGVDIDKESSFERPTFKIHRTPLRKPEYPIIIECKDLFCVIMSFPDGIKVLYDLMPNSVPSPLRKYPYEGKTAFTLKPHPLRTEIKSDYEELYKTFEDEHISYYRQVIMKAFNITAADVKGYLSDQHVVYSLVDGHSKRFQMVKYLFIQAASKLNPEVLSNAAFNERTKTEGGVIFFGENIKTGKRKYFLLNPEIARKGQLFPIITLPINTTRDIQTLQEEILNQHYFFKDGRTYWDRCETVEKPRSGWTDDADNFFKFYSGWTKYGLSKACEFITPSWQIIPWFEEKQLGPAATAIPLIIERALENRKAFLSWQKQKVDEAILTQGEKEEQLGALGIIAEQFPLKSCADSVNNLLLKSVDDLPIDHYENLLRFLSCGVEFLLPRSVFKILKGLGRAISKVNMQKLNILAKKKILDSSYKLAQTLPHSSKQHVSSLIESQITSEIAQLKAAKTMLKQLEQERFIKLLEAVSIFPGYMYPLTNLKPFGTNLFSLAEALKGKGFAGFFTLAKRELIDFYQQHKFHPFSRWIAPQGNRSLEIENYMFPLPVGGEIHCYSDTTKVSNLTINIFEIHQKDPGLYKELLFSELKSGSIEQVIDTAKAGGWTIAADYDPLAMFTFRSFTPELRKYVMQVLDLGNYYNLNPNRTDIDANFFYDYLKENFDKAQPTTIQNLILTPEQNILLTHARQNIKDIMTSNSCAFENNYRFVLQSVLVSKTQEVLTQLSDVTTKERIVRMLLPEVFYYLQRFTVNTKKALHRKIIMSKRSISWRHVLNIS</sequence>